<sequence length="267" mass="30196">MNKYIWIGLFCIGLTSCQNKNSETKTQDKQSKETSAVEKKELTKPEETEVWEPKPKQINVDPISKIPSDALVLFDGSNFDRWTSSVDSTAVKWIMNDDGSMTVKDKTGDIQTKQNFGDVQLHIEWRSNPESSVTGQNKSNSGVFLQNRYELQILDNNNNETYVNGQVGSVYKQSIPLARVSAPTGKWNTYEIIYRQPIFDSVGNKIKSAYITALHNGVLIQDHFEILGTTEYIGLPINKPHGKAPIKLQDHQDKSGVSFQNIWVREL</sequence>
<dbReference type="OrthoDB" id="176168at2"/>
<feature type="compositionally biased region" description="Basic and acidic residues" evidence="1">
    <location>
        <begin position="22"/>
        <end position="48"/>
    </location>
</feature>
<dbReference type="GO" id="GO:0016787">
    <property type="term" value="F:hydrolase activity"/>
    <property type="evidence" value="ECO:0007669"/>
    <property type="project" value="UniProtKB-KW"/>
</dbReference>
<protein>
    <submittedName>
        <fullName evidence="3">Glyco_hydrolase_16 superfamily protein</fullName>
    </submittedName>
</protein>
<feature type="domain" description="3-keto-alpha-glucoside-1,2-lyase/3-keto-2-hydroxy-glucal hydratase" evidence="2">
    <location>
        <begin position="72"/>
        <end position="265"/>
    </location>
</feature>
<keyword evidence="4" id="KW-1185">Reference proteome</keyword>
<evidence type="ECO:0000313" key="3">
    <source>
        <dbReference type="EMBL" id="AFU68659.1"/>
    </source>
</evidence>
<dbReference type="EMBL" id="CP003879">
    <property type="protein sequence ID" value="AFU68659.1"/>
    <property type="molecule type" value="Genomic_DNA"/>
</dbReference>
<reference evidence="3" key="1">
    <citation type="submission" date="2006-03" db="EMBL/GenBank/DDBJ databases">
        <authorList>
            <person name="Bowman J."/>
            <person name="Ferriera S."/>
            <person name="Johnson J."/>
            <person name="Kravitz S."/>
            <person name="Halpern A."/>
            <person name="Remington K."/>
            <person name="Beeson K."/>
            <person name="Tran B."/>
            <person name="Rogers Y.-H."/>
            <person name="Friedman R."/>
            <person name="Venter J.C."/>
        </authorList>
    </citation>
    <scope>NUCLEOTIDE SEQUENCE [LARGE SCALE GENOMIC DNA]</scope>
    <source>
        <strain evidence="3">ATCC 700755</strain>
    </source>
</reference>
<dbReference type="STRING" id="313595.P700755_001825"/>
<evidence type="ECO:0000256" key="1">
    <source>
        <dbReference type="SAM" id="MobiDB-lite"/>
    </source>
</evidence>
<dbReference type="PROSITE" id="PS51257">
    <property type="entry name" value="PROKAR_LIPOPROTEIN"/>
    <property type="match status" value="1"/>
</dbReference>
<organism evidence="3 4">
    <name type="scientific">Psychroflexus torquis (strain ATCC 700755 / CIP 106069 / ACAM 623)</name>
    <dbReference type="NCBI Taxonomy" id="313595"/>
    <lineage>
        <taxon>Bacteria</taxon>
        <taxon>Pseudomonadati</taxon>
        <taxon>Bacteroidota</taxon>
        <taxon>Flavobacteriia</taxon>
        <taxon>Flavobacteriales</taxon>
        <taxon>Flavobacteriaceae</taxon>
        <taxon>Psychroflexus</taxon>
    </lineage>
</organism>
<dbReference type="InterPro" id="IPR010496">
    <property type="entry name" value="AL/BT2_dom"/>
</dbReference>
<dbReference type="Pfam" id="PF06439">
    <property type="entry name" value="3keto-disac_hyd"/>
    <property type="match status" value="1"/>
</dbReference>
<dbReference type="Gene3D" id="2.60.120.560">
    <property type="entry name" value="Exo-inulinase, domain 1"/>
    <property type="match status" value="1"/>
</dbReference>
<dbReference type="KEGG" id="ptq:P700755_001825"/>
<accession>K4IE32</accession>
<proteinExistence type="predicted"/>
<dbReference type="RefSeq" id="WP_015024252.1">
    <property type="nucleotide sequence ID" value="NC_018721.1"/>
</dbReference>
<dbReference type="Proteomes" id="UP000008514">
    <property type="component" value="Chromosome"/>
</dbReference>
<evidence type="ECO:0000259" key="2">
    <source>
        <dbReference type="Pfam" id="PF06439"/>
    </source>
</evidence>
<dbReference type="AlphaFoldDB" id="K4IE32"/>
<reference evidence="3" key="2">
    <citation type="submission" date="2012-09" db="EMBL/GenBank/DDBJ databases">
        <title>The complete sequence of Psychroflexus torquis an extreme psychrophile from sea-ice that is stimulated by light.</title>
        <authorList>
            <person name="Feng S."/>
            <person name="Powell S.M."/>
            <person name="Bowman J.P."/>
        </authorList>
    </citation>
    <scope>NUCLEOTIDE SEQUENCE [LARGE SCALE GENOMIC DNA]</scope>
    <source>
        <strain evidence="3">ATCC 700755</strain>
    </source>
</reference>
<evidence type="ECO:0000313" key="4">
    <source>
        <dbReference type="Proteomes" id="UP000008514"/>
    </source>
</evidence>
<dbReference type="eggNOG" id="COG2133">
    <property type="taxonomic scope" value="Bacteria"/>
</dbReference>
<name>K4IE32_PSYTT</name>
<gene>
    <name evidence="3" type="ordered locus">P700755_001825</name>
</gene>
<feature type="region of interest" description="Disordered" evidence="1">
    <location>
        <begin position="21"/>
        <end position="48"/>
    </location>
</feature>
<dbReference type="HOGENOM" id="CLU_067540_0_0_10"/>